<organism evidence="1 2">
    <name type="scientific">Chaenocephalus aceratus</name>
    <name type="common">Blackfin icefish</name>
    <name type="synonym">Chaenichthys aceratus</name>
    <dbReference type="NCBI Taxonomy" id="36190"/>
    <lineage>
        <taxon>Eukaryota</taxon>
        <taxon>Metazoa</taxon>
        <taxon>Chordata</taxon>
        <taxon>Craniata</taxon>
        <taxon>Vertebrata</taxon>
        <taxon>Euteleostomi</taxon>
        <taxon>Actinopterygii</taxon>
        <taxon>Neopterygii</taxon>
        <taxon>Teleostei</taxon>
        <taxon>Neoteleostei</taxon>
        <taxon>Acanthomorphata</taxon>
        <taxon>Eupercaria</taxon>
        <taxon>Perciformes</taxon>
        <taxon>Notothenioidei</taxon>
        <taxon>Channichthyidae</taxon>
        <taxon>Chaenocephalus</taxon>
    </lineage>
</organism>
<protein>
    <submittedName>
        <fullName evidence="1">Uncharacterized protein</fullName>
    </submittedName>
</protein>
<dbReference type="Proteomes" id="UP001057452">
    <property type="component" value="Chromosome 2"/>
</dbReference>
<reference evidence="1" key="1">
    <citation type="submission" date="2022-05" db="EMBL/GenBank/DDBJ databases">
        <title>Chromosome-level genome of Chaenocephalus aceratus.</title>
        <authorList>
            <person name="Park H."/>
        </authorList>
    </citation>
    <scope>NUCLEOTIDE SEQUENCE</scope>
    <source>
        <strain evidence="1">KU_202001</strain>
    </source>
</reference>
<comment type="caution">
    <text evidence="1">The sequence shown here is derived from an EMBL/GenBank/DDBJ whole genome shotgun (WGS) entry which is preliminary data.</text>
</comment>
<dbReference type="EMBL" id="CM043786">
    <property type="protein sequence ID" value="KAI4831400.1"/>
    <property type="molecule type" value="Genomic_DNA"/>
</dbReference>
<sequence>MEGSSTSDAAAQPSVAAQVPFLHLCSTLEKIQKTKLRPEKSKTLGDFIESWRKFHAALHKDNPKSTDSFYSAMRLIVPSFERERMAYGIKESMLAKLYIDVLGLPKNGPEANKLLNYRAPTASQGEAGDFAGMAYFVLKKRCTSQGNLSIREVNDFLDSVAINNASKQKGLVKKSLLHIITQSSALEQKWLIRMILKDMKLGISKETVLQVFHPDASELYNVNTDLNKVCQQLHNPSMSLSDVSIGLFSAFKPMLAGVANIRNVEKQMGNSPFFIQTKLDGERIQLHKDGDVYKYFSRNAFEYTQQFGASPLEGSLTPYIHNVFKSHVVNCILDGEMMAYNPTTDIFVQKGSKFDIKKLMDDSELQTCFCVFDVLLVNDQKLGKETLKKRHETLQTVFTPVKGRIHLVPKADARTVQDVVNALNDAIDSREEGIMVKDPLSIYKPDKRGEGWLKIKPEYVDGLMDELDLLIVGGYWGKGRRGGMMSHFLAAVAEAPKPGEKPSVFHSFCRIGSGYTMKELYDLGLKLAKHWKVYRKNDPPASILCGTEKPEVYIEPCNSVILQVRAAEIVGSDMYKTNCTLRFPRIEKIRDDKEWHQCMTLAELDQFRGKASGKLASRHLFIDGNEPQKKKRKPLVKPKKVVGIIDLFKHQDLSGVTKETDMFEDVEFCILNGTEQHPKAELEKGVARCGGIVVQNPGRDTYCVVAGVENMRVKNLVLSDQHDVVWAAWLLECLDQKEVVPWQPRHMIHMSPSTREHFAKEYDSYGDSYFVDTDEQQLREVFARISNEDTSATVNIGQVEQRYSWEDIPTSMFRPFEVYMDRFTDIGEPGTAIQASCLDIRALEFRYHGGKVVQKLEEGVSHVIISEETRLLHLRTLRRCFRKKFKIVRESWLTDSIKAGYLLNDTDYLA</sequence>
<evidence type="ECO:0000313" key="1">
    <source>
        <dbReference type="EMBL" id="KAI4831400.1"/>
    </source>
</evidence>
<keyword evidence="2" id="KW-1185">Reference proteome</keyword>
<evidence type="ECO:0000313" key="2">
    <source>
        <dbReference type="Proteomes" id="UP001057452"/>
    </source>
</evidence>
<proteinExistence type="predicted"/>
<gene>
    <name evidence="1" type="ORF">KUCAC02_000943</name>
</gene>
<accession>A0ACB9XWZ4</accession>
<name>A0ACB9XWZ4_CHAAC</name>